<dbReference type="InterPro" id="IPR024747">
    <property type="entry name" value="Pyridox_Oxase-rel"/>
</dbReference>
<accession>A0A917F743</accession>
<organism evidence="1 2">
    <name type="scientific">Ornithinimicrobium tianjinense</name>
    <dbReference type="NCBI Taxonomy" id="1195761"/>
    <lineage>
        <taxon>Bacteria</taxon>
        <taxon>Bacillati</taxon>
        <taxon>Actinomycetota</taxon>
        <taxon>Actinomycetes</taxon>
        <taxon>Micrococcales</taxon>
        <taxon>Ornithinimicrobiaceae</taxon>
        <taxon>Ornithinimicrobium</taxon>
    </lineage>
</organism>
<comment type="caution">
    <text evidence="1">The sequence shown here is derived from an EMBL/GenBank/DDBJ whole genome shotgun (WGS) entry which is preliminary data.</text>
</comment>
<dbReference type="RefSeq" id="WP_188429958.1">
    <property type="nucleotide sequence ID" value="NZ_BAABKH010000001.1"/>
</dbReference>
<dbReference type="EMBL" id="BMEM01000002">
    <property type="protein sequence ID" value="GGF50352.1"/>
    <property type="molecule type" value="Genomic_DNA"/>
</dbReference>
<keyword evidence="2" id="KW-1185">Reference proteome</keyword>
<evidence type="ECO:0000313" key="1">
    <source>
        <dbReference type="EMBL" id="GGF50352.1"/>
    </source>
</evidence>
<dbReference type="Proteomes" id="UP000605670">
    <property type="component" value="Unassembled WGS sequence"/>
</dbReference>
<dbReference type="SUPFAM" id="SSF50475">
    <property type="entry name" value="FMN-binding split barrel"/>
    <property type="match status" value="1"/>
</dbReference>
<dbReference type="Gene3D" id="2.30.110.10">
    <property type="entry name" value="Electron Transport, Fmn-binding Protein, Chain A"/>
    <property type="match status" value="1"/>
</dbReference>
<reference evidence="1" key="2">
    <citation type="submission" date="2020-09" db="EMBL/GenBank/DDBJ databases">
        <authorList>
            <person name="Sun Q."/>
            <person name="Zhou Y."/>
        </authorList>
    </citation>
    <scope>NUCLEOTIDE SEQUENCE</scope>
    <source>
        <strain evidence="1">CGMCC 1.12160</strain>
    </source>
</reference>
<sequence length="218" mass="22803">MTAPRRIRRLPERSRTERADLDAVLDATLVATLSTVVDGAPWVVPMLAVRDGDRILLHGSTGAGALRHVAAGAPAAVSVVHLDGVVVAHNTFDSSANYRSAVVYGTLEPIVDPDERRRALERVSDAVLPGRGEEVVPMTDKELAATQVMAMAITDGEWLVKVRTGGPGAAPPGTTAWTGVVPLRVVADEPVADERCQGEPVPASVRERVARGAAAGGS</sequence>
<dbReference type="PANTHER" id="PTHR34071:SF2">
    <property type="entry name" value="FLAVIN-NUCLEOTIDE-BINDING PROTEIN"/>
    <property type="match status" value="1"/>
</dbReference>
<gene>
    <name evidence="1" type="ORF">GCM10011366_17780</name>
</gene>
<dbReference type="InterPro" id="IPR012349">
    <property type="entry name" value="Split_barrel_FMN-bd"/>
</dbReference>
<dbReference type="AlphaFoldDB" id="A0A917F743"/>
<name>A0A917F743_9MICO</name>
<proteinExistence type="predicted"/>
<protein>
    <submittedName>
        <fullName evidence="1">Flavin-nucleotide-binding protein</fullName>
    </submittedName>
</protein>
<evidence type="ECO:0000313" key="2">
    <source>
        <dbReference type="Proteomes" id="UP000605670"/>
    </source>
</evidence>
<reference evidence="1" key="1">
    <citation type="journal article" date="2014" name="Int. J. Syst. Evol. Microbiol.">
        <title>Complete genome sequence of Corynebacterium casei LMG S-19264T (=DSM 44701T), isolated from a smear-ripened cheese.</title>
        <authorList>
            <consortium name="US DOE Joint Genome Institute (JGI-PGF)"/>
            <person name="Walter F."/>
            <person name="Albersmeier A."/>
            <person name="Kalinowski J."/>
            <person name="Ruckert C."/>
        </authorList>
    </citation>
    <scope>NUCLEOTIDE SEQUENCE</scope>
    <source>
        <strain evidence="1">CGMCC 1.12160</strain>
    </source>
</reference>
<dbReference type="Pfam" id="PF12900">
    <property type="entry name" value="Pyridox_ox_2"/>
    <property type="match status" value="1"/>
</dbReference>
<dbReference type="PANTHER" id="PTHR34071">
    <property type="entry name" value="5-NITROIMIDAZOLE ANTIBIOTICS RESISTANCE PROTEIN, NIMA-FAMILY-RELATED PROTEIN-RELATED"/>
    <property type="match status" value="1"/>
</dbReference>